<gene>
    <name evidence="2" type="ORF">QO005_001440</name>
</gene>
<protein>
    <recommendedName>
        <fullName evidence="4">Lipoprotein</fullName>
    </recommendedName>
</protein>
<name>A0ABU0IA56_9HYPH</name>
<evidence type="ECO:0000256" key="1">
    <source>
        <dbReference type="SAM" id="SignalP"/>
    </source>
</evidence>
<evidence type="ECO:0008006" key="4">
    <source>
        <dbReference type="Google" id="ProtNLM"/>
    </source>
</evidence>
<sequence>MFQHVMRGAAALSLAALLASCNTSGSGGGSGLFGSGSAQPAASQTAAAAAPAGAVVQSVCPQVSLRDGTAYYRTYAKSGSKDPQDVVYQASLAETTRACTRSDTALNIKVQVQGRLVAGPQGHAGTISAPIRVAVVEGEKVLYSELTPFSMTLASVDQPAQFLFSKDISVPGDVSPNAMVYVGFDEGPAKAPAKKARKK</sequence>
<proteinExistence type="predicted"/>
<feature type="signal peptide" evidence="1">
    <location>
        <begin position="1"/>
        <end position="25"/>
    </location>
</feature>
<dbReference type="PROSITE" id="PS51257">
    <property type="entry name" value="PROKAR_LIPOPROTEIN"/>
    <property type="match status" value="1"/>
</dbReference>
<feature type="chain" id="PRO_5045566463" description="Lipoprotein" evidence="1">
    <location>
        <begin position="26"/>
        <end position="199"/>
    </location>
</feature>
<keyword evidence="3" id="KW-1185">Reference proteome</keyword>
<accession>A0ABU0IA56</accession>
<organism evidence="2 3">
    <name type="scientific">Rhizobium paknamense</name>
    <dbReference type="NCBI Taxonomy" id="1206817"/>
    <lineage>
        <taxon>Bacteria</taxon>
        <taxon>Pseudomonadati</taxon>
        <taxon>Pseudomonadota</taxon>
        <taxon>Alphaproteobacteria</taxon>
        <taxon>Hyphomicrobiales</taxon>
        <taxon>Rhizobiaceae</taxon>
        <taxon>Rhizobium/Agrobacterium group</taxon>
        <taxon>Rhizobium</taxon>
    </lineage>
</organism>
<dbReference type="Proteomes" id="UP001235269">
    <property type="component" value="Unassembled WGS sequence"/>
</dbReference>
<evidence type="ECO:0000313" key="3">
    <source>
        <dbReference type="Proteomes" id="UP001235269"/>
    </source>
</evidence>
<reference evidence="2 3" key="1">
    <citation type="submission" date="2023-07" db="EMBL/GenBank/DDBJ databases">
        <title>Genomic Encyclopedia of Type Strains, Phase IV (KMG-IV): sequencing the most valuable type-strain genomes for metagenomic binning, comparative biology and taxonomic classification.</title>
        <authorList>
            <person name="Goeker M."/>
        </authorList>
    </citation>
    <scope>NUCLEOTIDE SEQUENCE [LARGE SCALE GENOMIC DNA]</scope>
    <source>
        <strain evidence="2 3">DSM 100301</strain>
    </source>
</reference>
<evidence type="ECO:0000313" key="2">
    <source>
        <dbReference type="EMBL" id="MDQ0455110.1"/>
    </source>
</evidence>
<dbReference type="EMBL" id="JAUSWH010000003">
    <property type="protein sequence ID" value="MDQ0455110.1"/>
    <property type="molecule type" value="Genomic_DNA"/>
</dbReference>
<dbReference type="RefSeq" id="WP_307157299.1">
    <property type="nucleotide sequence ID" value="NZ_JAUSWH010000003.1"/>
</dbReference>
<keyword evidence="1" id="KW-0732">Signal</keyword>
<comment type="caution">
    <text evidence="2">The sequence shown here is derived from an EMBL/GenBank/DDBJ whole genome shotgun (WGS) entry which is preliminary data.</text>
</comment>